<feature type="non-terminal residue" evidence="5">
    <location>
        <position position="1"/>
    </location>
</feature>
<dbReference type="AlphaFoldDB" id="A0A9N7N6Q3"/>
<name>A0A9N7N6Q3_STRHE</name>
<reference evidence="5" key="1">
    <citation type="submission" date="2019-12" db="EMBL/GenBank/DDBJ databases">
        <authorList>
            <person name="Scholes J."/>
        </authorList>
    </citation>
    <scope>NUCLEOTIDE SEQUENCE</scope>
</reference>
<feature type="region of interest" description="Disordered" evidence="1">
    <location>
        <begin position="684"/>
        <end position="714"/>
    </location>
</feature>
<dbReference type="PANTHER" id="PTHR46634:SF3">
    <property type="entry name" value="M REDUCTASE II SUBUNIT GAMMA, PUTATIVE (DUF3741)-RELATED"/>
    <property type="match status" value="1"/>
</dbReference>
<evidence type="ECO:0000313" key="5">
    <source>
        <dbReference type="EMBL" id="CAA0823911.1"/>
    </source>
</evidence>
<evidence type="ECO:0000256" key="1">
    <source>
        <dbReference type="SAM" id="MobiDB-lite"/>
    </source>
</evidence>
<proteinExistence type="predicted"/>
<dbReference type="Pfam" id="PF14309">
    <property type="entry name" value="DUF4378"/>
    <property type="match status" value="1"/>
</dbReference>
<keyword evidence="2" id="KW-0732">Signal</keyword>
<protein>
    <recommendedName>
        <fullName evidence="7">DUF4378 domain-containing protein</fullName>
    </recommendedName>
</protein>
<feature type="domain" description="DUF3741" evidence="3">
    <location>
        <begin position="232"/>
        <end position="275"/>
    </location>
</feature>
<organism evidence="5 6">
    <name type="scientific">Striga hermonthica</name>
    <name type="common">Purple witchweed</name>
    <name type="synonym">Buchnera hermonthica</name>
    <dbReference type="NCBI Taxonomy" id="68872"/>
    <lineage>
        <taxon>Eukaryota</taxon>
        <taxon>Viridiplantae</taxon>
        <taxon>Streptophyta</taxon>
        <taxon>Embryophyta</taxon>
        <taxon>Tracheophyta</taxon>
        <taxon>Spermatophyta</taxon>
        <taxon>Magnoliopsida</taxon>
        <taxon>eudicotyledons</taxon>
        <taxon>Gunneridae</taxon>
        <taxon>Pentapetalae</taxon>
        <taxon>asterids</taxon>
        <taxon>lamiids</taxon>
        <taxon>Lamiales</taxon>
        <taxon>Orobanchaceae</taxon>
        <taxon>Buchnereae</taxon>
        <taxon>Striga</taxon>
    </lineage>
</organism>
<sequence>FIAFSYFLLFSLFFFTPHPSWCSFICVLIGEWNASSQVLRMNGVHHNNKNHDFAEMYPGCSGRVTNLLELNMGVPANKMLNCKPRQGGAHLTRSRSDVTSMRPAVDSVGEEIVLDFNSSFSNRTSNKTPMKMLIAQEMSAEFDSSRYPPNLVAKLMGIDALPQREPGPTAQRSHSRVHPQNTSAGSPMNYSEPHNGYFHYIDPNQHKDVNIKWQQSHKYEENINDMKMNLVRQKFIEAKRLSMDEKLHQSKQFQDALDVLSSNRDLFLKCLQEPNQMSSQYLHGPPETRRITVLRPSNVPNSNNFPTAKYGDEKQIQKGTFVQPSNLEKTHPGNSTQPTRIVVLKPSPGKLHNVEAVGPLQSHLPKILLSEEFFGDTEDGKCRESRKVAKSITRHMRERLGDHRHGETLVSSVFSFNGYDGDESLFDKSQIECEDGDPSDLEATSSASRRSWDYADRLGSLYSSPVFTRASYSPESSVCREAKKRLSERWAMLASDGSCPEQRRFRRSSSTLGEMLALFETEKEGPQRDDESCFELFVDERKREVNVDCSPRNLMRSKSVPVSSTMFGTRPYPDIPESDKRILESPREDVKETSVVSSFREKVSSLFFSRNKKTGKNKSAVSGTKDEARLFNGEICSDKTRSLSEKGSDSDSLQPNPTGKHGTISPAAGLAMAEPITSANICEKHDQPSPISVLDPPLEENEQTAKPRDQKGVNKLLNCTGPSLIDKSPPIGSIARTLSWDNSCVNTTALLHPEPERFTAARKTDEERDCFSLVKTLLSTAGHKGRVQSSSFLARWHSPESPLDPSLKDNYIDDSNDTLHGAKQRHYVSIHQELVFDCVNEALMDIAGCELGSRQKSINADDRSIRDAVWARMKVWFQGEENDCGAHYSLAVERVVEREVSGEGWNRNFSSEMDNLEKEIGGVLLEELVEETVVEFTGRGSNSFCTRILI</sequence>
<feature type="compositionally biased region" description="Basic and acidic residues" evidence="1">
    <location>
        <begin position="577"/>
        <end position="586"/>
    </location>
</feature>
<comment type="caution">
    <text evidence="5">The sequence shown here is derived from an EMBL/GenBank/DDBJ whole genome shotgun (WGS) entry which is preliminary data.</text>
</comment>
<feature type="region of interest" description="Disordered" evidence="1">
    <location>
        <begin position="162"/>
        <end position="187"/>
    </location>
</feature>
<dbReference type="EMBL" id="CACSLK010024540">
    <property type="protein sequence ID" value="CAA0823911.1"/>
    <property type="molecule type" value="Genomic_DNA"/>
</dbReference>
<feature type="chain" id="PRO_5040443337" description="DUF4378 domain-containing protein" evidence="2">
    <location>
        <begin position="23"/>
        <end position="950"/>
    </location>
</feature>
<feature type="domain" description="DUF4378" evidence="4">
    <location>
        <begin position="771"/>
        <end position="931"/>
    </location>
</feature>
<dbReference type="PANTHER" id="PTHR46634">
    <property type="entry name" value="M REDUCTASE II SUBUNIT GAMMA, PUTATIVE (DUF3741)-RELATED"/>
    <property type="match status" value="1"/>
</dbReference>
<evidence type="ECO:0000259" key="4">
    <source>
        <dbReference type="Pfam" id="PF14309"/>
    </source>
</evidence>
<accession>A0A9N7N6Q3</accession>
<gene>
    <name evidence="5" type="ORF">SHERM_21049</name>
</gene>
<feature type="compositionally biased region" description="Basic and acidic residues" evidence="1">
    <location>
        <begin position="640"/>
        <end position="649"/>
    </location>
</feature>
<evidence type="ECO:0000313" key="6">
    <source>
        <dbReference type="Proteomes" id="UP001153555"/>
    </source>
</evidence>
<feature type="region of interest" description="Disordered" evidence="1">
    <location>
        <begin position="565"/>
        <end position="586"/>
    </location>
</feature>
<dbReference type="OrthoDB" id="1932693at2759"/>
<feature type="region of interest" description="Disordered" evidence="1">
    <location>
        <begin position="640"/>
        <end position="665"/>
    </location>
</feature>
<dbReference type="Pfam" id="PF12552">
    <property type="entry name" value="DUF3741"/>
    <property type="match status" value="1"/>
</dbReference>
<feature type="compositionally biased region" description="Polar residues" evidence="1">
    <location>
        <begin position="178"/>
        <end position="187"/>
    </location>
</feature>
<evidence type="ECO:0008006" key="7">
    <source>
        <dbReference type="Google" id="ProtNLM"/>
    </source>
</evidence>
<dbReference type="InterPro" id="IPR022212">
    <property type="entry name" value="DUF3741"/>
</dbReference>
<dbReference type="InterPro" id="IPR025486">
    <property type="entry name" value="DUF4378"/>
</dbReference>
<feature type="signal peptide" evidence="2">
    <location>
        <begin position="1"/>
        <end position="22"/>
    </location>
</feature>
<feature type="compositionally biased region" description="Basic and acidic residues" evidence="1">
    <location>
        <begin position="703"/>
        <end position="712"/>
    </location>
</feature>
<evidence type="ECO:0000259" key="3">
    <source>
        <dbReference type="Pfam" id="PF12552"/>
    </source>
</evidence>
<dbReference type="Proteomes" id="UP001153555">
    <property type="component" value="Unassembled WGS sequence"/>
</dbReference>
<evidence type="ECO:0000256" key="2">
    <source>
        <dbReference type="SAM" id="SignalP"/>
    </source>
</evidence>
<keyword evidence="6" id="KW-1185">Reference proteome</keyword>